<reference evidence="6 7" key="1">
    <citation type="submission" date="2015-04" db="EMBL/GenBank/DDBJ databases">
        <title>Complete genome of flavobacterium.</title>
        <authorList>
            <person name="Kwon Y.M."/>
            <person name="Kim S.-J."/>
        </authorList>
    </citation>
    <scope>NUCLEOTIDE SEQUENCE [LARGE SCALE GENOMIC DNA]</scope>
    <source>
        <strain evidence="6 7">DK169</strain>
    </source>
</reference>
<dbReference type="SUPFAM" id="SSF46689">
    <property type="entry name" value="Homeodomain-like"/>
    <property type="match status" value="1"/>
</dbReference>
<dbReference type="InterPro" id="IPR001647">
    <property type="entry name" value="HTH_TetR"/>
</dbReference>
<sequence length="193" mass="21781">MPRIKQFDEKEILNKAMELFWEKGFHATSIQSLVSHLGINRASLYDTFGGKDELFNRAFEEYRNTAGKQLKSIFDKESTVREGIKKLFDVAIEEAITDEARKGCFVVNTTTELIPGDEALRKVIQDNNINVQRLFINYIQKGIDKGEFKASKDAKSIGLMLFTLYSGLRVVAKVDAAPNKLRLMVNAGLSVLD</sequence>
<keyword evidence="2 4" id="KW-0238">DNA-binding</keyword>
<dbReference type="GO" id="GO:0003677">
    <property type="term" value="F:DNA binding"/>
    <property type="evidence" value="ECO:0007669"/>
    <property type="project" value="UniProtKB-UniRule"/>
</dbReference>
<dbReference type="PATRIC" id="fig|1547436.3.peg.2265"/>
<dbReference type="Gene3D" id="1.10.10.60">
    <property type="entry name" value="Homeodomain-like"/>
    <property type="match status" value="1"/>
</dbReference>
<dbReference type="STRING" id="346185.AAY42_10950"/>
<dbReference type="OrthoDB" id="9795242at2"/>
<dbReference type="Proteomes" id="UP000050827">
    <property type="component" value="Unassembled WGS sequence"/>
</dbReference>
<dbReference type="Pfam" id="PF00440">
    <property type="entry name" value="TetR_N"/>
    <property type="match status" value="1"/>
</dbReference>
<dbReference type="Pfam" id="PF16925">
    <property type="entry name" value="TetR_C_13"/>
    <property type="match status" value="1"/>
</dbReference>
<gene>
    <name evidence="6" type="ORF">AAY42_10950</name>
</gene>
<dbReference type="AlphaFoldDB" id="A0A0Q1CHC9"/>
<evidence type="ECO:0000313" key="7">
    <source>
        <dbReference type="Proteomes" id="UP000050827"/>
    </source>
</evidence>
<evidence type="ECO:0000256" key="2">
    <source>
        <dbReference type="ARBA" id="ARBA00023125"/>
    </source>
</evidence>
<evidence type="ECO:0000256" key="4">
    <source>
        <dbReference type="PROSITE-ProRule" id="PRU00335"/>
    </source>
</evidence>
<evidence type="ECO:0000259" key="5">
    <source>
        <dbReference type="PROSITE" id="PS50977"/>
    </source>
</evidence>
<name>A0A0Q1CHC9_9FLAO</name>
<organism evidence="6 7">
    <name type="scientific">Flagellimonas eckloniae</name>
    <dbReference type="NCBI Taxonomy" id="346185"/>
    <lineage>
        <taxon>Bacteria</taxon>
        <taxon>Pseudomonadati</taxon>
        <taxon>Bacteroidota</taxon>
        <taxon>Flavobacteriia</taxon>
        <taxon>Flavobacteriales</taxon>
        <taxon>Flavobacteriaceae</taxon>
        <taxon>Flagellimonas</taxon>
    </lineage>
</organism>
<dbReference type="EMBL" id="LCTZ01000002">
    <property type="protein sequence ID" value="KQC30337.1"/>
    <property type="molecule type" value="Genomic_DNA"/>
</dbReference>
<evidence type="ECO:0000256" key="1">
    <source>
        <dbReference type="ARBA" id="ARBA00023015"/>
    </source>
</evidence>
<comment type="caution">
    <text evidence="6">The sequence shown here is derived from an EMBL/GenBank/DDBJ whole genome shotgun (WGS) entry which is preliminary data.</text>
</comment>
<dbReference type="Gene3D" id="1.10.357.10">
    <property type="entry name" value="Tetracycline Repressor, domain 2"/>
    <property type="match status" value="1"/>
</dbReference>
<keyword evidence="1" id="KW-0805">Transcription regulation</keyword>
<dbReference type="InterPro" id="IPR036271">
    <property type="entry name" value="Tet_transcr_reg_TetR-rel_C_sf"/>
</dbReference>
<dbReference type="InterPro" id="IPR009057">
    <property type="entry name" value="Homeodomain-like_sf"/>
</dbReference>
<feature type="domain" description="HTH tetR-type" evidence="5">
    <location>
        <begin position="6"/>
        <end position="66"/>
    </location>
</feature>
<dbReference type="InterPro" id="IPR011075">
    <property type="entry name" value="TetR_C"/>
</dbReference>
<accession>A0A0Q1CHC9</accession>
<keyword evidence="3" id="KW-0804">Transcription</keyword>
<evidence type="ECO:0000256" key="3">
    <source>
        <dbReference type="ARBA" id="ARBA00023163"/>
    </source>
</evidence>
<dbReference type="SUPFAM" id="SSF48498">
    <property type="entry name" value="Tetracyclin repressor-like, C-terminal domain"/>
    <property type="match status" value="1"/>
</dbReference>
<keyword evidence="7" id="KW-1185">Reference proteome</keyword>
<dbReference type="PANTHER" id="PTHR47506">
    <property type="entry name" value="TRANSCRIPTIONAL REGULATORY PROTEIN"/>
    <property type="match status" value="1"/>
</dbReference>
<evidence type="ECO:0000313" key="6">
    <source>
        <dbReference type="EMBL" id="KQC30337.1"/>
    </source>
</evidence>
<feature type="DNA-binding region" description="H-T-H motif" evidence="4">
    <location>
        <begin position="29"/>
        <end position="48"/>
    </location>
</feature>
<dbReference type="PRINTS" id="PR00455">
    <property type="entry name" value="HTHTETR"/>
</dbReference>
<protein>
    <submittedName>
        <fullName evidence="6">TetR family transcriptional regulator</fullName>
    </submittedName>
</protein>
<proteinExistence type="predicted"/>
<dbReference type="PANTHER" id="PTHR47506:SF10">
    <property type="entry name" value="TRANSCRIPTIONAL REGULATORY PROTEIN"/>
    <property type="match status" value="1"/>
</dbReference>
<dbReference type="PROSITE" id="PS50977">
    <property type="entry name" value="HTH_TETR_2"/>
    <property type="match status" value="1"/>
</dbReference>
<dbReference type="RefSeq" id="WP_055395121.1">
    <property type="nucleotide sequence ID" value="NZ_LCTZ01000002.1"/>
</dbReference>